<dbReference type="InterPro" id="IPR009081">
    <property type="entry name" value="PP-bd_ACP"/>
</dbReference>
<protein>
    <submittedName>
        <fullName evidence="4">Acyl carrier protein</fullName>
    </submittedName>
</protein>
<dbReference type="GO" id="GO:0031177">
    <property type="term" value="F:phosphopantetheine binding"/>
    <property type="evidence" value="ECO:0007669"/>
    <property type="project" value="InterPro"/>
</dbReference>
<dbReference type="AlphaFoldDB" id="A0A1H0VLL4"/>
<dbReference type="RefSeq" id="WP_092602585.1">
    <property type="nucleotide sequence ID" value="NZ_FNJR01000009.1"/>
</dbReference>
<dbReference type="Proteomes" id="UP000199497">
    <property type="component" value="Unassembled WGS sequence"/>
</dbReference>
<dbReference type="InterPro" id="IPR036736">
    <property type="entry name" value="ACP-like_sf"/>
</dbReference>
<keyword evidence="5" id="KW-1185">Reference proteome</keyword>
<feature type="domain" description="Carrier" evidence="3">
    <location>
        <begin position="1"/>
        <end position="80"/>
    </location>
</feature>
<evidence type="ECO:0000256" key="1">
    <source>
        <dbReference type="ARBA" id="ARBA00022450"/>
    </source>
</evidence>
<dbReference type="Pfam" id="PF00550">
    <property type="entry name" value="PP-binding"/>
    <property type="match status" value="1"/>
</dbReference>
<evidence type="ECO:0000313" key="4">
    <source>
        <dbReference type="EMBL" id="SDP79253.1"/>
    </source>
</evidence>
<dbReference type="SMART" id="SM00823">
    <property type="entry name" value="PKS_PP"/>
    <property type="match status" value="1"/>
</dbReference>
<evidence type="ECO:0000259" key="3">
    <source>
        <dbReference type="PROSITE" id="PS50075"/>
    </source>
</evidence>
<accession>A0A1H0VLL4</accession>
<dbReference type="InterPro" id="IPR020806">
    <property type="entry name" value="PKS_PP-bd"/>
</dbReference>
<name>A0A1H0VLL4_9ACTN</name>
<dbReference type="EMBL" id="FNJR01000009">
    <property type="protein sequence ID" value="SDP79253.1"/>
    <property type="molecule type" value="Genomic_DNA"/>
</dbReference>
<organism evidence="4 5">
    <name type="scientific">Actinopolyspora xinjiangensis</name>
    <dbReference type="NCBI Taxonomy" id="405564"/>
    <lineage>
        <taxon>Bacteria</taxon>
        <taxon>Bacillati</taxon>
        <taxon>Actinomycetota</taxon>
        <taxon>Actinomycetes</taxon>
        <taxon>Actinopolysporales</taxon>
        <taxon>Actinopolysporaceae</taxon>
        <taxon>Actinopolyspora</taxon>
    </lineage>
</organism>
<reference evidence="5" key="1">
    <citation type="submission" date="2016-10" db="EMBL/GenBank/DDBJ databases">
        <authorList>
            <person name="Varghese N."/>
            <person name="Submissions S."/>
        </authorList>
    </citation>
    <scope>NUCLEOTIDE SEQUENCE [LARGE SCALE GENOMIC DNA]</scope>
    <source>
        <strain evidence="5">DSM 46732</strain>
    </source>
</reference>
<dbReference type="SUPFAM" id="SSF47336">
    <property type="entry name" value="ACP-like"/>
    <property type="match status" value="1"/>
</dbReference>
<keyword evidence="1" id="KW-0596">Phosphopantetheine</keyword>
<dbReference type="InterPro" id="IPR006162">
    <property type="entry name" value="Ppantetheine_attach_site"/>
</dbReference>
<sequence>MSENISRVADIILDMMVNKYEASPDDVSADSEFESLGFDSLVLVEMAVDLSRELGIDVEDDELNQAGSPSKAAEMLVSKGALV</sequence>
<evidence type="ECO:0000256" key="2">
    <source>
        <dbReference type="ARBA" id="ARBA00022553"/>
    </source>
</evidence>
<dbReference type="PROSITE" id="PS00012">
    <property type="entry name" value="PHOSPHOPANTETHEINE"/>
    <property type="match status" value="1"/>
</dbReference>
<keyword evidence="2" id="KW-0597">Phosphoprotein</keyword>
<gene>
    <name evidence="4" type="ORF">SAMN04487905_10963</name>
</gene>
<proteinExistence type="predicted"/>
<dbReference type="Gene3D" id="1.10.1200.10">
    <property type="entry name" value="ACP-like"/>
    <property type="match status" value="1"/>
</dbReference>
<evidence type="ECO:0000313" key="5">
    <source>
        <dbReference type="Proteomes" id="UP000199497"/>
    </source>
</evidence>
<dbReference type="STRING" id="405564.SAMN04487905_10963"/>
<dbReference type="OrthoDB" id="5523836at2"/>
<dbReference type="PROSITE" id="PS50075">
    <property type="entry name" value="CARRIER"/>
    <property type="match status" value="1"/>
</dbReference>